<sequence>MSLFTAHWERLSGPIEDLTTRLPGLRKTKRTPDSVASSAADAAVATPEFHADGSGTAGGHPEGSVTLAGARTPRERLVVLAEEWVCGTFDDVHEAELRELMHESISASDLWGMWAYVIDSIRRDGPFDLDSAHAQFAIDRFLEGGE</sequence>
<name>A0A7C9JBI2_9ACTN</name>
<keyword evidence="3" id="KW-1185">Reference proteome</keyword>
<evidence type="ECO:0000313" key="2">
    <source>
        <dbReference type="EMBL" id="NAS22444.1"/>
    </source>
</evidence>
<evidence type="ECO:0000313" key="3">
    <source>
        <dbReference type="Proteomes" id="UP000479526"/>
    </source>
</evidence>
<reference evidence="2 3" key="1">
    <citation type="submission" date="2020-01" db="EMBL/GenBank/DDBJ databases">
        <title>Herbidospora sp. NEAU-GS84 nov., a novel actinomycete isolated from soil.</title>
        <authorList>
            <person name="Han L."/>
        </authorList>
    </citation>
    <scope>NUCLEOTIDE SEQUENCE [LARGE SCALE GENOMIC DNA]</scope>
    <source>
        <strain evidence="2 3">NEAU-GS84</strain>
    </source>
</reference>
<dbReference type="RefSeq" id="WP_161479814.1">
    <property type="nucleotide sequence ID" value="NZ_WXEW01000003.1"/>
</dbReference>
<organism evidence="2 3">
    <name type="scientific">Herbidospora solisilvae</name>
    <dbReference type="NCBI Taxonomy" id="2696284"/>
    <lineage>
        <taxon>Bacteria</taxon>
        <taxon>Bacillati</taxon>
        <taxon>Actinomycetota</taxon>
        <taxon>Actinomycetes</taxon>
        <taxon>Streptosporangiales</taxon>
        <taxon>Streptosporangiaceae</taxon>
        <taxon>Herbidospora</taxon>
    </lineage>
</organism>
<protein>
    <submittedName>
        <fullName evidence="2">Uncharacterized protein</fullName>
    </submittedName>
</protein>
<proteinExistence type="predicted"/>
<dbReference type="EMBL" id="WXEW01000003">
    <property type="protein sequence ID" value="NAS22444.1"/>
    <property type="molecule type" value="Genomic_DNA"/>
</dbReference>
<gene>
    <name evidence="2" type="ORF">GT755_12205</name>
</gene>
<feature type="compositionally biased region" description="Low complexity" evidence="1">
    <location>
        <begin position="33"/>
        <end position="42"/>
    </location>
</feature>
<feature type="region of interest" description="Disordered" evidence="1">
    <location>
        <begin position="49"/>
        <end position="68"/>
    </location>
</feature>
<comment type="caution">
    <text evidence="2">The sequence shown here is derived from an EMBL/GenBank/DDBJ whole genome shotgun (WGS) entry which is preliminary data.</text>
</comment>
<accession>A0A7C9JBI2</accession>
<dbReference type="Proteomes" id="UP000479526">
    <property type="component" value="Unassembled WGS sequence"/>
</dbReference>
<evidence type="ECO:0000256" key="1">
    <source>
        <dbReference type="SAM" id="MobiDB-lite"/>
    </source>
</evidence>
<dbReference type="AlphaFoldDB" id="A0A7C9JBI2"/>
<feature type="region of interest" description="Disordered" evidence="1">
    <location>
        <begin position="23"/>
        <end position="42"/>
    </location>
</feature>